<reference evidence="2" key="3">
    <citation type="submission" date="2020-03" db="EMBL/GenBank/DDBJ databases">
        <title>Sequencing and Assembly of Multiple Reported Metal-Biooxidizing Members of the Extremely Thermoacidophilic Archaeal Family Sulfolobaceae.</title>
        <authorList>
            <person name="Counts J.A."/>
            <person name="Kelly R.M."/>
        </authorList>
    </citation>
    <scope>NUCLEOTIDE SEQUENCE [LARGE SCALE GENOMIC DNA]</scope>
    <source>
        <strain evidence="2">HO1-1</strain>
    </source>
</reference>
<dbReference type="KEGG" id="mhk:DFR87_11815"/>
<dbReference type="STRING" id="1293036.GCA_001315825_02891"/>
<dbReference type="OrthoDB" id="39953at2157"/>
<dbReference type="AlphaFoldDB" id="A0A2U9IW30"/>
<reference evidence="2" key="2">
    <citation type="submission" date="2020-03" db="EMBL/GenBank/DDBJ databases">
        <title>Complete Genome Sequences of Extremely Thermoacidophilic, Metal-Mobilizing Type-Strain Members of the Archaeal Family Sulfolobaceae: Acidianus brierleyi DSM-1651T, Acidianus sulfidivorans DSM-18786T, Metallosphaera hakonensis DSM-7519T, and Metallosphaera prunae DSM-10039T.</title>
        <authorList>
            <person name="Counts J.A."/>
            <person name="Kelly R.M."/>
        </authorList>
    </citation>
    <scope>NUCLEOTIDE SEQUENCE [LARGE SCALE GENOMIC DNA]</scope>
    <source>
        <strain evidence="2">HO1-1</strain>
    </source>
</reference>
<dbReference type="EMBL" id="CP029287">
    <property type="protein sequence ID" value="AWS00247.1"/>
    <property type="molecule type" value="Genomic_DNA"/>
</dbReference>
<dbReference type="InterPro" id="IPR016024">
    <property type="entry name" value="ARM-type_fold"/>
</dbReference>
<accession>A0A2U9IW30</accession>
<name>A0A2U9IW30_9CREN</name>
<organism evidence="1 2">
    <name type="scientific">Metallosphaera hakonensis JCM 8857 = DSM 7519</name>
    <dbReference type="NCBI Taxonomy" id="1293036"/>
    <lineage>
        <taxon>Archaea</taxon>
        <taxon>Thermoproteota</taxon>
        <taxon>Thermoprotei</taxon>
        <taxon>Sulfolobales</taxon>
        <taxon>Sulfolobaceae</taxon>
        <taxon>Metallosphaera</taxon>
    </lineage>
</organism>
<evidence type="ECO:0000313" key="2">
    <source>
        <dbReference type="Proteomes" id="UP000247586"/>
    </source>
</evidence>
<gene>
    <name evidence="1" type="ORF">DFR87_11815</name>
</gene>
<evidence type="ECO:0000313" key="1">
    <source>
        <dbReference type="EMBL" id="AWS00247.1"/>
    </source>
</evidence>
<proteinExistence type="predicted"/>
<dbReference type="Proteomes" id="UP000247586">
    <property type="component" value="Chromosome"/>
</dbReference>
<keyword evidence="2" id="KW-1185">Reference proteome</keyword>
<dbReference type="SUPFAM" id="SSF48371">
    <property type="entry name" value="ARM repeat"/>
    <property type="match status" value="1"/>
</dbReference>
<reference evidence="1 2" key="1">
    <citation type="submission" date="2018-05" db="EMBL/GenBank/DDBJ databases">
        <title>Complete Genome Sequences of Extremely Thermoacidophilic, Metal-Mobilizing Type-Strain Members of the Archaeal Family Sulfolobaceae: Acidianus brierleyi DSM-1651T, Acidianus sulfidivorans DSM-18786T, Metallosphaera hakonensis DSM-7519T, and Metallosphaera prunae DSM-10039T.</title>
        <authorList>
            <person name="Counts J.A."/>
            <person name="Kelly R.M."/>
        </authorList>
    </citation>
    <scope>NUCLEOTIDE SEQUENCE [LARGE SCALE GENOMIC DNA]</scope>
    <source>
        <strain evidence="1 2">HO1-1</strain>
    </source>
</reference>
<sequence>MVEVKLYRLKSLDPRLRQLEWSNLEREIDANPKKFMRYRLYLRSLLWSRVQGIREEAWRHLHVYKKLNASGIERAFESRSDRIKITAWEHAKEAIDMDLVSREEMVKLSQHFWRLLRSYYPTVRKKAWKVFPTLVQLNIIRKKDIPRFMQFLKYAKPGVRVMAWNAVKFLLDSQIITKEDLTQYLPYLVELTNRDSVVARRAKNILVNLN</sequence>
<evidence type="ECO:0008006" key="3">
    <source>
        <dbReference type="Google" id="ProtNLM"/>
    </source>
</evidence>
<protein>
    <recommendedName>
        <fullName evidence="3">HEAT repeat domain-containing protein</fullName>
    </recommendedName>
</protein>